<organism evidence="1 4">
    <name type="scientific">Pseudoduganella plicata</name>
    <dbReference type="NCBI Taxonomy" id="321984"/>
    <lineage>
        <taxon>Bacteria</taxon>
        <taxon>Pseudomonadati</taxon>
        <taxon>Pseudomonadota</taxon>
        <taxon>Betaproteobacteria</taxon>
        <taxon>Burkholderiales</taxon>
        <taxon>Oxalobacteraceae</taxon>
        <taxon>Telluria group</taxon>
        <taxon>Pseudoduganella</taxon>
    </lineage>
</organism>
<dbReference type="Proteomes" id="UP000619512">
    <property type="component" value="Unassembled WGS sequence"/>
</dbReference>
<dbReference type="EMBL" id="BMWW01000009">
    <property type="protein sequence ID" value="GGZ05589.1"/>
    <property type="molecule type" value="Genomic_DNA"/>
</dbReference>
<dbReference type="RefSeq" id="WP_134383372.1">
    <property type="nucleotide sequence ID" value="NZ_BMWW01000009.1"/>
</dbReference>
<sequence length="487" mass="53517">MGENAVLLGRSSKSPIDNKRRKEVILPGARSKDFILTAKCRILNVGSRIAISAKDLPGQPGGVFNWTTNSTKIRLINSVGGTLAVEGIDFGSARDSETIVCTRTGSDGVISTKTVTLTVARVAFFPSKKQKYGFDDFDTPTDYTDDHVSVKSGGETFIRVAILGGAVGTDFSFVCDDSSLCKADEVLEKNAFDLRIKAGTFEKDSTNLHAKVKCPSEDIFASVTIHIYAETVINISVAKVVDRRHKATMLKYPEADYPEVQDRANDWLKEGVVSFKLRSYDGKNEVTDVPYDIDGNGELIYDINKNGGPEFEVINSAMPARADTVRVVVVRSMRSVYYLQSPTYKGQLSVAVRGNHIFLGPMTLRSGETTEEVEVISRTGNIAQLAKPLTAAYPSGSILEFGAAAWASNPIIIAEGELTLEEVKKTIFHEVGHVALNLPDVEDTENIMNHEVGPEDQRLRFCPRKLRYTPGVTQSQWEAIPRRIEQK</sequence>
<gene>
    <name evidence="2" type="ORF">E1742_02345</name>
    <name evidence="1" type="ORF">GCM10007388_44150</name>
</gene>
<proteinExistence type="predicted"/>
<dbReference type="EMBL" id="CP038026">
    <property type="protein sequence ID" value="QBQ35139.1"/>
    <property type="molecule type" value="Genomic_DNA"/>
</dbReference>
<keyword evidence="3" id="KW-1185">Reference proteome</keyword>
<dbReference type="AlphaFoldDB" id="A0A4P7BD01"/>
<evidence type="ECO:0008006" key="5">
    <source>
        <dbReference type="Google" id="ProtNLM"/>
    </source>
</evidence>
<reference evidence="1" key="1">
    <citation type="journal article" date="2014" name="Int. J. Syst. Evol. Microbiol.">
        <title>Complete genome sequence of Corynebacterium casei LMG S-19264T (=DSM 44701T), isolated from a smear-ripened cheese.</title>
        <authorList>
            <consortium name="US DOE Joint Genome Institute (JGI-PGF)"/>
            <person name="Walter F."/>
            <person name="Albersmeier A."/>
            <person name="Kalinowski J."/>
            <person name="Ruckert C."/>
        </authorList>
    </citation>
    <scope>NUCLEOTIDE SEQUENCE</scope>
    <source>
        <strain evidence="1">KCTC 12344</strain>
    </source>
</reference>
<evidence type="ECO:0000313" key="1">
    <source>
        <dbReference type="EMBL" id="GGZ05589.1"/>
    </source>
</evidence>
<reference evidence="2 3" key="2">
    <citation type="submission" date="2019-03" db="EMBL/GenBank/DDBJ databases">
        <title>Draft Genome Sequences of Six Type Strains of the Genus Massilia.</title>
        <authorList>
            <person name="Miess H."/>
            <person name="Frediansyhah A."/>
            <person name="Gross H."/>
        </authorList>
    </citation>
    <scope>NUCLEOTIDE SEQUENCE [LARGE SCALE GENOMIC DNA]</scope>
    <source>
        <strain evidence="2 3">DSM 17505</strain>
    </source>
</reference>
<evidence type="ECO:0000313" key="3">
    <source>
        <dbReference type="Proteomes" id="UP000294359"/>
    </source>
</evidence>
<reference evidence="1" key="3">
    <citation type="submission" date="2022-12" db="EMBL/GenBank/DDBJ databases">
        <authorList>
            <person name="Sun Q."/>
            <person name="Kim S."/>
        </authorList>
    </citation>
    <scope>NUCLEOTIDE SEQUENCE</scope>
    <source>
        <strain evidence="1">KCTC 12344</strain>
    </source>
</reference>
<evidence type="ECO:0000313" key="4">
    <source>
        <dbReference type="Proteomes" id="UP000619512"/>
    </source>
</evidence>
<name>A0A4P7BD01_9BURK</name>
<accession>A0A4P7BD01</accession>
<evidence type="ECO:0000313" key="2">
    <source>
        <dbReference type="EMBL" id="QBQ35139.1"/>
    </source>
</evidence>
<dbReference type="Proteomes" id="UP000294359">
    <property type="component" value="Chromosome"/>
</dbReference>
<protein>
    <recommendedName>
        <fullName evidence="5">Ig-like domain-containing protein</fullName>
    </recommendedName>
</protein>